<accession>A0A0L7M9P6</accession>
<organism evidence="1 2">
    <name type="scientific">Plasmodium falciparum (isolate Dd2)</name>
    <dbReference type="NCBI Taxonomy" id="57267"/>
    <lineage>
        <taxon>Eukaryota</taxon>
        <taxon>Sar</taxon>
        <taxon>Alveolata</taxon>
        <taxon>Apicomplexa</taxon>
        <taxon>Aconoidasida</taxon>
        <taxon>Haemosporida</taxon>
        <taxon>Plasmodiidae</taxon>
        <taxon>Plasmodium</taxon>
        <taxon>Plasmodium (Laverania)</taxon>
    </lineage>
</organism>
<reference evidence="2" key="1">
    <citation type="submission" date="2006-09" db="EMBL/GenBank/DDBJ databases">
        <title>Annotation of Plasmodium falciparum Dd2.</title>
        <authorList>
            <consortium name="The Broad Institute Genome Sequencing Platform"/>
            <person name="Volkman S.K."/>
            <person name="Neafsey D.E."/>
            <person name="Dash A.P."/>
            <person name="Chitnis C.E."/>
            <person name="Hartl D.L."/>
            <person name="Young S.K."/>
            <person name="Zeng Q."/>
            <person name="Koehrsen M."/>
            <person name="Alvarado L."/>
            <person name="Berlin A."/>
            <person name="Borenstein D."/>
            <person name="Chapman S.B."/>
            <person name="Chen Z."/>
            <person name="Engels R."/>
            <person name="Freedman E."/>
            <person name="Gellesch M."/>
            <person name="Goldberg J."/>
            <person name="Griggs A."/>
            <person name="Gujja S."/>
            <person name="Heilman E.R."/>
            <person name="Heiman D.I."/>
            <person name="Howarth C."/>
            <person name="Jen D."/>
            <person name="Larson L."/>
            <person name="Mehta T."/>
            <person name="Neiman D."/>
            <person name="Park D."/>
            <person name="Pearson M."/>
            <person name="Roberts A."/>
            <person name="Saif S."/>
            <person name="Shea T."/>
            <person name="Shenoy N."/>
            <person name="Sisk P."/>
            <person name="Stolte C."/>
            <person name="Sykes S."/>
            <person name="Walk T."/>
            <person name="White J."/>
            <person name="Yandava C."/>
            <person name="Haas B."/>
            <person name="Henn M.R."/>
            <person name="Nusbaum C."/>
            <person name="Birren B."/>
        </authorList>
    </citation>
    <scope>NUCLEOTIDE SEQUENCE [LARGE SCALE GENOMIC DNA]</scope>
</reference>
<evidence type="ECO:0000313" key="1">
    <source>
        <dbReference type="EMBL" id="KOB89546.1"/>
    </source>
</evidence>
<dbReference type="AlphaFoldDB" id="A0A0L7M9P6"/>
<proteinExistence type="predicted"/>
<dbReference type="EMBL" id="GG702641">
    <property type="protein sequence ID" value="KOB89546.1"/>
    <property type="molecule type" value="Genomic_DNA"/>
</dbReference>
<reference evidence="2" key="2">
    <citation type="submission" date="2006-09" db="EMBL/GenBank/DDBJ databases">
        <title>The genome sequence of Plasmodium falciparum Dd2.</title>
        <authorList>
            <consortium name="The Broad Institute Genome Sequencing Platform"/>
            <person name="Birren B."/>
            <person name="Lander E."/>
            <person name="Galagan J."/>
            <person name="Nusbaum C."/>
            <person name="Devon K."/>
            <person name="Henn M."/>
            <person name="Jaffe D."/>
            <person name="Butler J."/>
            <person name="Alvarez P."/>
            <person name="Gnerre S."/>
            <person name="Grabherr M."/>
            <person name="Kleber M."/>
            <person name="Mauceli E."/>
            <person name="Brockman W."/>
            <person name="MacCallum I.A."/>
            <person name="Rounsley S."/>
            <person name="Young S."/>
            <person name="LaButti K."/>
            <person name="Pushparaj V."/>
            <person name="DeCaprio D."/>
            <person name="Crawford M."/>
            <person name="Koehrsen M."/>
            <person name="Engels R."/>
            <person name="Montgomery P."/>
            <person name="Pearson M."/>
            <person name="Howarth C."/>
            <person name="Larson L."/>
            <person name="Luoma S."/>
            <person name="White J."/>
            <person name="Kodira C."/>
            <person name="Zeng Q."/>
            <person name="O'Leary S."/>
            <person name="Yandava C."/>
            <person name="Alvarado L."/>
            <person name="Wirth D."/>
            <person name="Volkman S."/>
            <person name="Hartl D."/>
        </authorList>
    </citation>
    <scope>NUCLEOTIDE SEQUENCE [LARGE SCALE GENOMIC DNA]</scope>
</reference>
<gene>
    <name evidence="1" type="ORF">PFDG_05093</name>
</gene>
<sequence>MNKEVTYNDEYILDELIRDSYSIEKHSDAIIHQRHILQERYETDGNNMKITLSHFTQFFTSNDAHQNALLGNYIDAHIYLESNYSNWITNNNSSSKLRECNNKYSIKYRETIHEKNIPIKCKNLYIEKNSHNSNYEFNELLDIKYDHETHNIYLHPLHID</sequence>
<dbReference type="Proteomes" id="UP000054282">
    <property type="component" value="Unassembled WGS sequence"/>
</dbReference>
<name>A0A0L7M9P6_PLAF4</name>
<protein>
    <submittedName>
        <fullName evidence="1">Uncharacterized protein</fullName>
    </submittedName>
</protein>
<dbReference type="KEGG" id="pfd:PFDG_05093"/>
<evidence type="ECO:0000313" key="2">
    <source>
        <dbReference type="Proteomes" id="UP000054282"/>
    </source>
</evidence>